<feature type="coiled-coil region" evidence="1">
    <location>
        <begin position="202"/>
        <end position="237"/>
    </location>
</feature>
<keyword evidence="1" id="KW-0175">Coiled coil</keyword>
<protein>
    <submittedName>
        <fullName evidence="2">Uncharacterized protein</fullName>
    </submittedName>
</protein>
<proteinExistence type="predicted"/>
<accession>A0A6C0BCS5</accession>
<dbReference type="InterPro" id="IPR043872">
    <property type="entry name" value="DUF5832"/>
</dbReference>
<reference evidence="2" key="1">
    <citation type="journal article" date="2020" name="Nature">
        <title>Giant virus diversity and host interactions through global metagenomics.</title>
        <authorList>
            <person name="Schulz F."/>
            <person name="Roux S."/>
            <person name="Paez-Espino D."/>
            <person name="Jungbluth S."/>
            <person name="Walsh D.A."/>
            <person name="Denef V.J."/>
            <person name="McMahon K.D."/>
            <person name="Konstantinidis K.T."/>
            <person name="Eloe-Fadrosh E.A."/>
            <person name="Kyrpides N.C."/>
            <person name="Woyke T."/>
        </authorList>
    </citation>
    <scope>NUCLEOTIDE SEQUENCE</scope>
    <source>
        <strain evidence="2">GVMAG-M-3300010158-60</strain>
    </source>
</reference>
<dbReference type="EMBL" id="MN739108">
    <property type="protein sequence ID" value="QHS89288.1"/>
    <property type="molecule type" value="Genomic_DNA"/>
</dbReference>
<evidence type="ECO:0000256" key="1">
    <source>
        <dbReference type="SAM" id="Coils"/>
    </source>
</evidence>
<dbReference type="AlphaFoldDB" id="A0A6C0BCS5"/>
<evidence type="ECO:0000313" key="2">
    <source>
        <dbReference type="EMBL" id="QHS89288.1"/>
    </source>
</evidence>
<name>A0A6C0BCS5_9ZZZZ</name>
<dbReference type="Pfam" id="PF19150">
    <property type="entry name" value="DUF5832"/>
    <property type="match status" value="1"/>
</dbReference>
<organism evidence="2">
    <name type="scientific">viral metagenome</name>
    <dbReference type="NCBI Taxonomy" id="1070528"/>
    <lineage>
        <taxon>unclassified sequences</taxon>
        <taxon>metagenomes</taxon>
        <taxon>organismal metagenomes</taxon>
    </lineage>
</organism>
<sequence length="283" mass="32469">MATPEREDFLNEDPEIPGQKVVLLSFLSPEKVLAKKDLFYFESFLKQFEFNFRIRNLEEFLVKTMGTINKKLDDQAIEFDKQDLSGCADLCRSSKLRVDTTMESLQEFVRGNLKEMKETKLKDNFDDYVYANKTKLEEEFFALNNFQTSVRGLKVRGVYGSQAEAEARSKKLQRVDQIHNIFLGEIGKWLPWDPAPSDVANQEYAEEQLNTLMKKYKENEEAREEFMKENRNRHKTEKGNVTVSNAAAPSNAASVAGSSFNAMFDGPADLAMQRKMEAAPKPE</sequence>